<evidence type="ECO:0000256" key="5">
    <source>
        <dbReference type="ARBA" id="ARBA00022723"/>
    </source>
</evidence>
<proteinExistence type="inferred from homology"/>
<evidence type="ECO:0000256" key="1">
    <source>
        <dbReference type="ARBA" id="ARBA00001966"/>
    </source>
</evidence>
<keyword evidence="5" id="KW-0479">Metal-binding</keyword>
<accession>A0A9D1ZXK0</accession>
<dbReference type="GO" id="GO:0046872">
    <property type="term" value="F:metal ion binding"/>
    <property type="evidence" value="ECO:0007669"/>
    <property type="project" value="UniProtKB-KW"/>
</dbReference>
<dbReference type="PROSITE" id="PS51918">
    <property type="entry name" value="RADICAL_SAM"/>
    <property type="match status" value="1"/>
</dbReference>
<evidence type="ECO:0000256" key="7">
    <source>
        <dbReference type="ARBA" id="ARBA00023004"/>
    </source>
</evidence>
<evidence type="ECO:0000256" key="4">
    <source>
        <dbReference type="ARBA" id="ARBA00022691"/>
    </source>
</evidence>
<name>A0A9D1ZXK0_9FIRM</name>
<dbReference type="InterPro" id="IPR034457">
    <property type="entry name" value="Organic_radical-activating"/>
</dbReference>
<dbReference type="InterPro" id="IPR013785">
    <property type="entry name" value="Aldolase_TIM"/>
</dbReference>
<dbReference type="PANTHER" id="PTHR30352">
    <property type="entry name" value="PYRUVATE FORMATE-LYASE-ACTIVATING ENZYME"/>
    <property type="match status" value="1"/>
</dbReference>
<reference evidence="10" key="2">
    <citation type="submission" date="2021-04" db="EMBL/GenBank/DDBJ databases">
        <authorList>
            <person name="Gilroy R."/>
        </authorList>
    </citation>
    <scope>NUCLEOTIDE SEQUENCE</scope>
    <source>
        <strain evidence="10">1345</strain>
    </source>
</reference>
<dbReference type="Pfam" id="PF13353">
    <property type="entry name" value="Fer4_12"/>
    <property type="match status" value="1"/>
</dbReference>
<comment type="cofactor">
    <cofactor evidence="1">
        <name>[4Fe-4S] cluster</name>
        <dbReference type="ChEBI" id="CHEBI:49883"/>
    </cofactor>
</comment>
<comment type="caution">
    <text evidence="10">The sequence shown here is derived from an EMBL/GenBank/DDBJ whole genome shotgun (WGS) entry which is preliminary data.</text>
</comment>
<evidence type="ECO:0000256" key="3">
    <source>
        <dbReference type="ARBA" id="ARBA00022485"/>
    </source>
</evidence>
<keyword evidence="6" id="KW-0560">Oxidoreductase</keyword>
<dbReference type="AlphaFoldDB" id="A0A9D1ZXK0"/>
<evidence type="ECO:0000256" key="8">
    <source>
        <dbReference type="ARBA" id="ARBA00023014"/>
    </source>
</evidence>
<dbReference type="SFLD" id="SFLDS00029">
    <property type="entry name" value="Radical_SAM"/>
    <property type="match status" value="1"/>
</dbReference>
<keyword evidence="3" id="KW-0004">4Fe-4S</keyword>
<organism evidence="10 11">
    <name type="scientific">Candidatus Borkfalkia excrementigallinarum</name>
    <dbReference type="NCBI Taxonomy" id="2838506"/>
    <lineage>
        <taxon>Bacteria</taxon>
        <taxon>Bacillati</taxon>
        <taxon>Bacillota</taxon>
        <taxon>Clostridia</taxon>
        <taxon>Christensenellales</taxon>
        <taxon>Christensenellaceae</taxon>
        <taxon>Candidatus Borkfalkia</taxon>
    </lineage>
</organism>
<dbReference type="EMBL" id="DXCQ01000074">
    <property type="protein sequence ID" value="HIY97655.1"/>
    <property type="molecule type" value="Genomic_DNA"/>
</dbReference>
<dbReference type="GO" id="GO:0016491">
    <property type="term" value="F:oxidoreductase activity"/>
    <property type="evidence" value="ECO:0007669"/>
    <property type="project" value="UniProtKB-KW"/>
</dbReference>
<dbReference type="SUPFAM" id="SSF102114">
    <property type="entry name" value="Radical SAM enzymes"/>
    <property type="match status" value="1"/>
</dbReference>
<dbReference type="CDD" id="cd01335">
    <property type="entry name" value="Radical_SAM"/>
    <property type="match status" value="1"/>
</dbReference>
<keyword evidence="7" id="KW-0408">Iron</keyword>
<dbReference type="PROSITE" id="PS01087">
    <property type="entry name" value="RADICAL_ACTIVATING"/>
    <property type="match status" value="1"/>
</dbReference>
<evidence type="ECO:0000313" key="10">
    <source>
        <dbReference type="EMBL" id="HIY97655.1"/>
    </source>
</evidence>
<dbReference type="Gene3D" id="3.20.20.70">
    <property type="entry name" value="Aldolase class I"/>
    <property type="match status" value="1"/>
</dbReference>
<evidence type="ECO:0000256" key="6">
    <source>
        <dbReference type="ARBA" id="ARBA00023002"/>
    </source>
</evidence>
<protein>
    <submittedName>
        <fullName evidence="10">Radical SAM protein</fullName>
    </submittedName>
</protein>
<dbReference type="InterPro" id="IPR007197">
    <property type="entry name" value="rSAM"/>
</dbReference>
<dbReference type="Proteomes" id="UP000886750">
    <property type="component" value="Unassembled WGS sequence"/>
</dbReference>
<dbReference type="GO" id="GO:0051539">
    <property type="term" value="F:4 iron, 4 sulfur cluster binding"/>
    <property type="evidence" value="ECO:0007669"/>
    <property type="project" value="UniProtKB-KW"/>
</dbReference>
<reference evidence="10" key="1">
    <citation type="journal article" date="2021" name="PeerJ">
        <title>Extensive microbial diversity within the chicken gut microbiome revealed by metagenomics and culture.</title>
        <authorList>
            <person name="Gilroy R."/>
            <person name="Ravi A."/>
            <person name="Getino M."/>
            <person name="Pursley I."/>
            <person name="Horton D.L."/>
            <person name="Alikhan N.F."/>
            <person name="Baker D."/>
            <person name="Gharbi K."/>
            <person name="Hall N."/>
            <person name="Watson M."/>
            <person name="Adriaenssens E.M."/>
            <person name="Foster-Nyarko E."/>
            <person name="Jarju S."/>
            <person name="Secka A."/>
            <person name="Antonio M."/>
            <person name="Oren A."/>
            <person name="Chaudhuri R.R."/>
            <person name="La Ragione R."/>
            <person name="Hildebrand F."/>
            <person name="Pallen M.J."/>
        </authorList>
    </citation>
    <scope>NUCLEOTIDE SEQUENCE</scope>
    <source>
        <strain evidence="10">1345</strain>
    </source>
</reference>
<dbReference type="SFLD" id="SFLDG01066">
    <property type="entry name" value="organic_radical-activating_enz"/>
    <property type="match status" value="1"/>
</dbReference>
<keyword evidence="8" id="KW-0411">Iron-sulfur</keyword>
<gene>
    <name evidence="10" type="ORF">H9729_08190</name>
</gene>
<feature type="domain" description="Radical SAM core" evidence="9">
    <location>
        <begin position="29"/>
        <end position="238"/>
    </location>
</feature>
<keyword evidence="4" id="KW-0949">S-adenosyl-L-methionine</keyword>
<evidence type="ECO:0000256" key="2">
    <source>
        <dbReference type="ARBA" id="ARBA00009777"/>
    </source>
</evidence>
<sequence length="238" mass="26574">MDVILKKEEGGANPSPVGYIDSVYCGSGVDGRGLRCVVFFSGCNLRCPFCHNPETLYKQGTMTDINALVNRLERYKGYFRRGGVTLSGGEPFLQREYVLALVAALHERGIHCCLETNGHIADPALIAAGDSILCDVKNQETDDLAVYEPFFAECLRQGKEVHITNVLVPGKNDGADKLQALASLVRKYFPKERIKLLPFRKLCSEKYAELSLPFPYGEIRECEWDDIEKAEKLLYTGK</sequence>
<dbReference type="InterPro" id="IPR001989">
    <property type="entry name" value="Radical_activat_CS"/>
</dbReference>
<dbReference type="InterPro" id="IPR058240">
    <property type="entry name" value="rSAM_sf"/>
</dbReference>
<comment type="similarity">
    <text evidence="2">Belongs to the organic radical-activating enzymes family.</text>
</comment>
<evidence type="ECO:0000259" key="9">
    <source>
        <dbReference type="PROSITE" id="PS51918"/>
    </source>
</evidence>
<evidence type="ECO:0000313" key="11">
    <source>
        <dbReference type="Proteomes" id="UP000886750"/>
    </source>
</evidence>